<dbReference type="AlphaFoldDB" id="A0A327WE66"/>
<dbReference type="RefSeq" id="WP_111590370.1">
    <property type="nucleotide sequence ID" value="NZ_QLMA01000001.1"/>
</dbReference>
<reference evidence="1 2" key="1">
    <citation type="submission" date="2018-06" db="EMBL/GenBank/DDBJ databases">
        <title>Genomic Encyclopedia of Archaeal and Bacterial Type Strains, Phase II (KMG-II): from individual species to whole genera.</title>
        <authorList>
            <person name="Goeker M."/>
        </authorList>
    </citation>
    <scope>NUCLEOTIDE SEQUENCE [LARGE SCALE GENOMIC DNA]</scope>
    <source>
        <strain evidence="1 2">DSM 29821</strain>
    </source>
</reference>
<comment type="caution">
    <text evidence="1">The sequence shown here is derived from an EMBL/GenBank/DDBJ whole genome shotgun (WGS) entry which is preliminary data.</text>
</comment>
<dbReference type="OrthoDB" id="956078at2"/>
<evidence type="ECO:0000313" key="2">
    <source>
        <dbReference type="Proteomes" id="UP000249819"/>
    </source>
</evidence>
<dbReference type="EMBL" id="QLMA01000001">
    <property type="protein sequence ID" value="RAJ87696.1"/>
    <property type="molecule type" value="Genomic_DNA"/>
</dbReference>
<dbReference type="Proteomes" id="UP000249819">
    <property type="component" value="Unassembled WGS sequence"/>
</dbReference>
<proteinExistence type="predicted"/>
<evidence type="ECO:0008006" key="3">
    <source>
        <dbReference type="Google" id="ProtNLM"/>
    </source>
</evidence>
<name>A0A327WE66_9BACT</name>
<evidence type="ECO:0000313" key="1">
    <source>
        <dbReference type="EMBL" id="RAJ87696.1"/>
    </source>
</evidence>
<keyword evidence="2" id="KW-1185">Reference proteome</keyword>
<gene>
    <name evidence="1" type="ORF">CLV59_101457</name>
</gene>
<accession>A0A327WE66</accession>
<sequence>MKRNPNYIDIEIDELTDSIVCSKTGTHFETDVQQVTMKEWGLIRKVKGWRFDWRLELSYEDRSVYALFKKQEPGLIQGLVSFTGDPDNYYMHLIENAPFNFGKKKAYEGVAGNLVAYVCKLSKDAGLKGEISFLSKTKLVNHYIKTLGPSRLYSNKLAIFEEAAKLLIDKYFK</sequence>
<protein>
    <recommendedName>
        <fullName evidence="3">N-acetyltransferase domain-containing protein</fullName>
    </recommendedName>
</protein>
<organism evidence="1 2">
    <name type="scientific">Chitinophaga dinghuensis</name>
    <dbReference type="NCBI Taxonomy" id="1539050"/>
    <lineage>
        <taxon>Bacteria</taxon>
        <taxon>Pseudomonadati</taxon>
        <taxon>Bacteroidota</taxon>
        <taxon>Chitinophagia</taxon>
        <taxon>Chitinophagales</taxon>
        <taxon>Chitinophagaceae</taxon>
        <taxon>Chitinophaga</taxon>
    </lineage>
</organism>